<gene>
    <name evidence="1" type="ORF">M9H77_03823</name>
</gene>
<keyword evidence="2" id="KW-1185">Reference proteome</keyword>
<protein>
    <submittedName>
        <fullName evidence="1">Uncharacterized protein</fullName>
    </submittedName>
</protein>
<name>A0ACC0CCE5_CATRO</name>
<evidence type="ECO:0000313" key="1">
    <source>
        <dbReference type="EMBL" id="KAI5682595.1"/>
    </source>
</evidence>
<evidence type="ECO:0000313" key="2">
    <source>
        <dbReference type="Proteomes" id="UP001060085"/>
    </source>
</evidence>
<dbReference type="EMBL" id="CM044701">
    <property type="protein sequence ID" value="KAI5682595.1"/>
    <property type="molecule type" value="Genomic_DNA"/>
</dbReference>
<organism evidence="1 2">
    <name type="scientific">Catharanthus roseus</name>
    <name type="common">Madagascar periwinkle</name>
    <name type="synonym">Vinca rosea</name>
    <dbReference type="NCBI Taxonomy" id="4058"/>
    <lineage>
        <taxon>Eukaryota</taxon>
        <taxon>Viridiplantae</taxon>
        <taxon>Streptophyta</taxon>
        <taxon>Embryophyta</taxon>
        <taxon>Tracheophyta</taxon>
        <taxon>Spermatophyta</taxon>
        <taxon>Magnoliopsida</taxon>
        <taxon>eudicotyledons</taxon>
        <taxon>Gunneridae</taxon>
        <taxon>Pentapetalae</taxon>
        <taxon>asterids</taxon>
        <taxon>lamiids</taxon>
        <taxon>Gentianales</taxon>
        <taxon>Apocynaceae</taxon>
        <taxon>Rauvolfioideae</taxon>
        <taxon>Vinceae</taxon>
        <taxon>Catharanthinae</taxon>
        <taxon>Catharanthus</taxon>
    </lineage>
</organism>
<comment type="caution">
    <text evidence="1">The sequence shown here is derived from an EMBL/GenBank/DDBJ whole genome shotgun (WGS) entry which is preliminary data.</text>
</comment>
<reference evidence="2" key="1">
    <citation type="journal article" date="2023" name="Nat. Plants">
        <title>Single-cell RNA sequencing provides a high-resolution roadmap for understanding the multicellular compartmentation of specialized metabolism.</title>
        <authorList>
            <person name="Sun S."/>
            <person name="Shen X."/>
            <person name="Li Y."/>
            <person name="Li Y."/>
            <person name="Wang S."/>
            <person name="Li R."/>
            <person name="Zhang H."/>
            <person name="Shen G."/>
            <person name="Guo B."/>
            <person name="Wei J."/>
            <person name="Xu J."/>
            <person name="St-Pierre B."/>
            <person name="Chen S."/>
            <person name="Sun C."/>
        </authorList>
    </citation>
    <scope>NUCLEOTIDE SEQUENCE [LARGE SCALE GENOMIC DNA]</scope>
</reference>
<proteinExistence type="predicted"/>
<sequence length="148" mass="16799">MAQIEGQYGVIDIFFDHSAAKNVRQRIINKGKKRKDKNLMDTELNGGNFDDAEIDLSEFCDSEFEVENEDGDGIWRNVYVNSLSRLDGKDVMGAEIGKSKIDNAIRVEEKDCIEIHVENDGVVQEGSESDEDYKPTNEDFQLFEGEKI</sequence>
<accession>A0ACC0CCE5</accession>
<dbReference type="Proteomes" id="UP001060085">
    <property type="component" value="Linkage Group LG01"/>
</dbReference>